<dbReference type="EMBL" id="FLYE01000004">
    <property type="protein sequence ID" value="SCA55717.1"/>
    <property type="molecule type" value="Genomic_DNA"/>
</dbReference>
<dbReference type="STRING" id="1867952.MTBPR1_120023"/>
<evidence type="ECO:0000256" key="1">
    <source>
        <dbReference type="SAM" id="MobiDB-lite"/>
    </source>
</evidence>
<protein>
    <recommendedName>
        <fullName evidence="3">SAF domain-containing protein</fullName>
    </recommendedName>
</protein>
<dbReference type="SMART" id="SM00858">
    <property type="entry name" value="SAF"/>
    <property type="match status" value="1"/>
</dbReference>
<sequence>MSVRILILLVMAFLTAGATAMMAQNWLATERAEIMASVPKVLAPKAIGYKKVLVAKTDLLAGSFVLKEKLEWQDWPEDAIGERMLKKGDVSMEDFVGSVIRSRIPAGQPVLPSAMVRKGEQGFLAAVLTPGMRAVSVALSATSGVGGFIFPGDQVDLLLTLSQKVGEGKMRFTETLLKDVRIIAKDQSAIQAEGQAKVAKTATLEVTPKQAEIVALASQMGKLSLSLRSLADEELMIAEVSKQSLEHKIAFQPVGVQRKTNKAQLSLTTDKQLNFYLQTMAQKRKKQGASASRKVQVHRGGSLSVQKF</sequence>
<dbReference type="InterPro" id="IPR031571">
    <property type="entry name" value="RcpC_dom"/>
</dbReference>
<dbReference type="Proteomes" id="UP000231658">
    <property type="component" value="Unassembled WGS sequence"/>
</dbReference>
<reference evidence="4 5" key="1">
    <citation type="submission" date="2016-07" db="EMBL/GenBank/DDBJ databases">
        <authorList>
            <person name="Lefevre C.T."/>
        </authorList>
    </citation>
    <scope>NUCLEOTIDE SEQUENCE [LARGE SCALE GENOMIC DNA]</scope>
    <source>
        <strain evidence="4">PR1</strain>
    </source>
</reference>
<dbReference type="CDD" id="cd11614">
    <property type="entry name" value="SAF_CpaB_FlgA_like"/>
    <property type="match status" value="1"/>
</dbReference>
<accession>A0A1C3REK7</accession>
<feature type="region of interest" description="Disordered" evidence="1">
    <location>
        <begin position="285"/>
        <end position="308"/>
    </location>
</feature>
<evidence type="ECO:0000259" key="3">
    <source>
        <dbReference type="SMART" id="SM00858"/>
    </source>
</evidence>
<feature type="signal peptide" evidence="2">
    <location>
        <begin position="1"/>
        <end position="23"/>
    </location>
</feature>
<keyword evidence="5" id="KW-1185">Reference proteome</keyword>
<evidence type="ECO:0000256" key="2">
    <source>
        <dbReference type="SAM" id="SignalP"/>
    </source>
</evidence>
<dbReference type="AlphaFoldDB" id="A0A1C3REK7"/>
<proteinExistence type="predicted"/>
<evidence type="ECO:0000313" key="4">
    <source>
        <dbReference type="EMBL" id="SCA55717.1"/>
    </source>
</evidence>
<feature type="chain" id="PRO_5008680660" description="SAF domain-containing protein" evidence="2">
    <location>
        <begin position="24"/>
        <end position="308"/>
    </location>
</feature>
<dbReference type="OrthoDB" id="163768at2"/>
<gene>
    <name evidence="4" type="ORF">MTBPR1_120023</name>
</gene>
<dbReference type="Pfam" id="PF16976">
    <property type="entry name" value="RcpC"/>
    <property type="match status" value="1"/>
</dbReference>
<evidence type="ECO:0000313" key="5">
    <source>
        <dbReference type="Proteomes" id="UP000231658"/>
    </source>
</evidence>
<dbReference type="NCBIfam" id="TIGR03177">
    <property type="entry name" value="pilus_cpaB"/>
    <property type="match status" value="1"/>
</dbReference>
<name>A0A1C3REK7_9PROT</name>
<dbReference type="InterPro" id="IPR017592">
    <property type="entry name" value="Pilus_assmbl_Flp-typ_CpaB"/>
</dbReference>
<organism evidence="4 5">
    <name type="scientific">Candidatus Terasakiella magnetica</name>
    <dbReference type="NCBI Taxonomy" id="1867952"/>
    <lineage>
        <taxon>Bacteria</taxon>
        <taxon>Pseudomonadati</taxon>
        <taxon>Pseudomonadota</taxon>
        <taxon>Alphaproteobacteria</taxon>
        <taxon>Rhodospirillales</taxon>
        <taxon>Terasakiellaceae</taxon>
        <taxon>Terasakiella</taxon>
    </lineage>
</organism>
<feature type="domain" description="SAF" evidence="3">
    <location>
        <begin position="50"/>
        <end position="116"/>
    </location>
</feature>
<dbReference type="InterPro" id="IPR013974">
    <property type="entry name" value="SAF"/>
</dbReference>
<keyword evidence="2" id="KW-0732">Signal</keyword>
<dbReference type="RefSeq" id="WP_069186428.1">
    <property type="nucleotide sequence ID" value="NZ_FLYE01000004.1"/>
</dbReference>
<dbReference type="Pfam" id="PF08666">
    <property type="entry name" value="SAF"/>
    <property type="match status" value="1"/>
</dbReference>